<dbReference type="Pfam" id="PF00005">
    <property type="entry name" value="ABC_tran"/>
    <property type="match status" value="1"/>
</dbReference>
<gene>
    <name evidence="11" type="ORF">X975_07761</name>
</gene>
<evidence type="ECO:0000256" key="9">
    <source>
        <dbReference type="SAM" id="MobiDB-lite"/>
    </source>
</evidence>
<feature type="non-terminal residue" evidence="11">
    <location>
        <position position="269"/>
    </location>
</feature>
<dbReference type="InterPro" id="IPR027417">
    <property type="entry name" value="P-loop_NTPase"/>
</dbReference>
<dbReference type="PROSITE" id="PS50893">
    <property type="entry name" value="ABC_TRANSPORTER_2"/>
    <property type="match status" value="1"/>
</dbReference>
<dbReference type="SUPFAM" id="SSF52540">
    <property type="entry name" value="P-loop containing nucleoside triphosphate hydrolases"/>
    <property type="match status" value="1"/>
</dbReference>
<evidence type="ECO:0000256" key="6">
    <source>
        <dbReference type="ARBA" id="ARBA00022840"/>
    </source>
</evidence>
<dbReference type="Proteomes" id="UP000054359">
    <property type="component" value="Unassembled WGS sequence"/>
</dbReference>
<dbReference type="PANTHER" id="PTHR24223:SF443">
    <property type="entry name" value="MULTIDRUG-RESISTANCE LIKE PROTEIN 1, ISOFORM I"/>
    <property type="match status" value="1"/>
</dbReference>
<keyword evidence="4" id="KW-0677">Repeat</keyword>
<dbReference type="SMART" id="SM00382">
    <property type="entry name" value="AAA"/>
    <property type="match status" value="1"/>
</dbReference>
<evidence type="ECO:0000256" key="3">
    <source>
        <dbReference type="ARBA" id="ARBA00022692"/>
    </source>
</evidence>
<keyword evidence="5" id="KW-0547">Nucleotide-binding</keyword>
<evidence type="ECO:0000313" key="12">
    <source>
        <dbReference type="Proteomes" id="UP000054359"/>
    </source>
</evidence>
<keyword evidence="6" id="KW-0067">ATP-binding</keyword>
<evidence type="ECO:0000256" key="1">
    <source>
        <dbReference type="ARBA" id="ARBA00004128"/>
    </source>
</evidence>
<evidence type="ECO:0000256" key="7">
    <source>
        <dbReference type="ARBA" id="ARBA00022989"/>
    </source>
</evidence>
<dbReference type="Gene3D" id="3.40.50.300">
    <property type="entry name" value="P-loop containing nucleotide triphosphate hydrolases"/>
    <property type="match status" value="1"/>
</dbReference>
<evidence type="ECO:0000256" key="8">
    <source>
        <dbReference type="ARBA" id="ARBA00023136"/>
    </source>
</evidence>
<keyword evidence="2" id="KW-0813">Transport</keyword>
<keyword evidence="8" id="KW-0472">Membrane</keyword>
<feature type="region of interest" description="Disordered" evidence="9">
    <location>
        <begin position="237"/>
        <end position="269"/>
    </location>
</feature>
<evidence type="ECO:0000256" key="2">
    <source>
        <dbReference type="ARBA" id="ARBA00022448"/>
    </source>
</evidence>
<dbReference type="OrthoDB" id="6435110at2759"/>
<organism evidence="11 12">
    <name type="scientific">Stegodyphus mimosarum</name>
    <name type="common">African social velvet spider</name>
    <dbReference type="NCBI Taxonomy" id="407821"/>
    <lineage>
        <taxon>Eukaryota</taxon>
        <taxon>Metazoa</taxon>
        <taxon>Ecdysozoa</taxon>
        <taxon>Arthropoda</taxon>
        <taxon>Chelicerata</taxon>
        <taxon>Arachnida</taxon>
        <taxon>Araneae</taxon>
        <taxon>Araneomorphae</taxon>
        <taxon>Entelegynae</taxon>
        <taxon>Eresoidea</taxon>
        <taxon>Eresidae</taxon>
        <taxon>Stegodyphus</taxon>
    </lineage>
</organism>
<evidence type="ECO:0000256" key="5">
    <source>
        <dbReference type="ARBA" id="ARBA00022741"/>
    </source>
</evidence>
<proteinExistence type="predicted"/>
<keyword evidence="3" id="KW-0812">Transmembrane</keyword>
<dbReference type="InterPro" id="IPR003593">
    <property type="entry name" value="AAA+_ATPase"/>
</dbReference>
<evidence type="ECO:0000259" key="10">
    <source>
        <dbReference type="PROSITE" id="PS50893"/>
    </source>
</evidence>
<dbReference type="OMA" id="RIFFMEH"/>
<evidence type="ECO:0000313" key="11">
    <source>
        <dbReference type="EMBL" id="KFM76473.1"/>
    </source>
</evidence>
<dbReference type="GO" id="GO:0005524">
    <property type="term" value="F:ATP binding"/>
    <property type="evidence" value="ECO:0007669"/>
    <property type="project" value="UniProtKB-KW"/>
</dbReference>
<keyword evidence="7" id="KW-1133">Transmembrane helix</keyword>
<dbReference type="STRING" id="407821.A0A087UGI4"/>
<keyword evidence="12" id="KW-1185">Reference proteome</keyword>
<evidence type="ECO:0000256" key="4">
    <source>
        <dbReference type="ARBA" id="ARBA00022737"/>
    </source>
</evidence>
<dbReference type="GO" id="GO:0016887">
    <property type="term" value="F:ATP hydrolysis activity"/>
    <property type="evidence" value="ECO:0007669"/>
    <property type="project" value="InterPro"/>
</dbReference>
<dbReference type="InterPro" id="IPR003439">
    <property type="entry name" value="ABC_transporter-like_ATP-bd"/>
</dbReference>
<dbReference type="GO" id="GO:0042626">
    <property type="term" value="F:ATPase-coupled transmembrane transporter activity"/>
    <property type="evidence" value="ECO:0007669"/>
    <property type="project" value="TreeGrafter"/>
</dbReference>
<dbReference type="InterPro" id="IPR050173">
    <property type="entry name" value="ABC_transporter_C-like"/>
</dbReference>
<dbReference type="CDD" id="cd03250">
    <property type="entry name" value="ABCC_MRP_domain1"/>
    <property type="match status" value="1"/>
</dbReference>
<name>A0A087UGI4_STEMI</name>
<dbReference type="AlphaFoldDB" id="A0A087UGI4"/>
<comment type="subcellular location">
    <subcellularLocation>
        <location evidence="1">Vacuole membrane</location>
        <topology evidence="1">Multi-pass membrane protein</topology>
    </subcellularLocation>
</comment>
<sequence>MNIPKGSLVAIIGAVGSGKSSLLSSILGDMKILSGTIDYKGSIAYVPQEAWIMNKSLRDNILFHKNFNRKFYGSVINACCLQPDLDQLIAGDMTEIGEKGVNISGGQKQRISLARAVYSDSDIYLLDDPLSAVDAHVGKSLFEDVIGNTGLLKDKTRILVTHSLSVLPHVDKIYMMQNGTIKDLGSYYELRNNDSEVLDYIQSQLKQQEENQEQQKLTEQDSISVADSITRAPEITQNGIVDDGRLSGSCQQDQDQLQSKLIEDEEMES</sequence>
<protein>
    <submittedName>
        <fullName evidence="11">Multidrug resistance-associated protein 1</fullName>
    </submittedName>
</protein>
<accession>A0A087UGI4</accession>
<reference evidence="11 12" key="1">
    <citation type="submission" date="2013-11" db="EMBL/GenBank/DDBJ databases">
        <title>Genome sequencing of Stegodyphus mimosarum.</title>
        <authorList>
            <person name="Bechsgaard J."/>
        </authorList>
    </citation>
    <scope>NUCLEOTIDE SEQUENCE [LARGE SCALE GENOMIC DNA]</scope>
</reference>
<feature type="compositionally biased region" description="Polar residues" evidence="9">
    <location>
        <begin position="248"/>
        <end position="259"/>
    </location>
</feature>
<dbReference type="EMBL" id="KK119706">
    <property type="protein sequence ID" value="KFM76473.1"/>
    <property type="molecule type" value="Genomic_DNA"/>
</dbReference>
<dbReference type="PANTHER" id="PTHR24223">
    <property type="entry name" value="ATP-BINDING CASSETTE SUB-FAMILY C"/>
    <property type="match status" value="1"/>
</dbReference>
<dbReference type="InterPro" id="IPR017871">
    <property type="entry name" value="ABC_transporter-like_CS"/>
</dbReference>
<dbReference type="PROSITE" id="PS00211">
    <property type="entry name" value="ABC_TRANSPORTER_1"/>
    <property type="match status" value="1"/>
</dbReference>
<dbReference type="FunFam" id="3.40.50.300:FF:000997">
    <property type="entry name" value="Multidrug resistance-associated protein 1"/>
    <property type="match status" value="1"/>
</dbReference>
<feature type="domain" description="ABC transporter" evidence="10">
    <location>
        <begin position="1"/>
        <end position="203"/>
    </location>
</feature>
<dbReference type="GO" id="GO:0005774">
    <property type="term" value="C:vacuolar membrane"/>
    <property type="evidence" value="ECO:0007669"/>
    <property type="project" value="UniProtKB-SubCell"/>
</dbReference>